<evidence type="ECO:0000256" key="1">
    <source>
        <dbReference type="SAM" id="MobiDB-lite"/>
    </source>
</evidence>
<keyword evidence="2" id="KW-0732">Signal</keyword>
<dbReference type="InterPro" id="IPR036278">
    <property type="entry name" value="Sialidase_sf"/>
</dbReference>
<evidence type="ECO:0000313" key="4">
    <source>
        <dbReference type="Proteomes" id="UP000658278"/>
    </source>
</evidence>
<reference evidence="3" key="1">
    <citation type="submission" date="2021-01" db="EMBL/GenBank/DDBJ databases">
        <title>Modified the classification status of verrucomicrobia.</title>
        <authorList>
            <person name="Feng X."/>
        </authorList>
    </citation>
    <scope>NUCLEOTIDE SEQUENCE</scope>
    <source>
        <strain evidence="3">KCTC 22201</strain>
    </source>
</reference>
<dbReference type="Proteomes" id="UP000658278">
    <property type="component" value="Unassembled WGS sequence"/>
</dbReference>
<accession>A0A934VFQ8</accession>
<protein>
    <recommendedName>
        <fullName evidence="5">Ig-like domain-containing protein</fullName>
    </recommendedName>
</protein>
<dbReference type="SUPFAM" id="SSF110296">
    <property type="entry name" value="Oligoxyloglucan reducing end-specific cellobiohydrolase"/>
    <property type="match status" value="2"/>
</dbReference>
<comment type="caution">
    <text evidence="3">The sequence shown here is derived from an EMBL/GenBank/DDBJ whole genome shotgun (WGS) entry which is preliminary data.</text>
</comment>
<dbReference type="SUPFAM" id="SSF50939">
    <property type="entry name" value="Sialidases"/>
    <property type="match status" value="1"/>
</dbReference>
<dbReference type="Gene3D" id="2.130.10.10">
    <property type="entry name" value="YVTN repeat-like/Quinoprotein amine dehydrogenase"/>
    <property type="match status" value="2"/>
</dbReference>
<dbReference type="Gene3D" id="2.60.40.10">
    <property type="entry name" value="Immunoglobulins"/>
    <property type="match status" value="2"/>
</dbReference>
<dbReference type="InterPro" id="IPR015943">
    <property type="entry name" value="WD40/YVTN_repeat-like_dom_sf"/>
</dbReference>
<name>A0A934VFQ8_9BACT</name>
<proteinExistence type="predicted"/>
<dbReference type="SUPFAM" id="SSF48726">
    <property type="entry name" value="Immunoglobulin"/>
    <property type="match status" value="1"/>
</dbReference>
<sequence length="1430" mass="152721">MRHFRILVVALLGLHSNIALSQSWQTAGNGPASGFADIKRLTNGDILGTSTRSEFVFTPSFRIDYFTDVYRSTDDGASFTRISEALFTGLFSTPKIWEFDGTVFITHETQFGASPVPAWFASSSDSGATWTLSGSGGDNLRCTRIQKDGGTIFALGQQASYTSTDGGVTWTNTGNNSNFPDYAEVGSRRFYRTTQGLKYSDDQGTTQTLVLPSYSPNGEFVEFGGSLYTHFINDKALYVSADNGLNWSTVATIPGYPDYRISSLFIYDGRLVATITHQFSGEPPLVLFTEDAQTWAVLDVPSGPAGFDETFVAGDHIVNREFGTVRYLDARNETGPPVFITEPQSSVIGVGTSQTLSVFATGQGPLTYQWYQGASGDTSLPISGATQFIYQTDPLTEPTDFWVRVTGPSSSTDSATATVTALEIWTELTDFISLQTTNFRGPLITPQGLTVIQRYGNPNQVHKSTDSGDSWTATEGPLGMSTLFTNNATAPIVYSDGQYLTAISSSGTPTPSSFATSTDGINWTETANFPVSSNPADILKDGNNIYIADQSSNSGGFFRSTDGGLTFTAPASGLAHYGSREIIKTSNGTLVMSTYNRAVSTSTDNGTTWTQRYFVGSDAFSNPSDLHLHNGVIYATLDRAFSSTVGRGLWKSTDHGTTWSQVAFPNTELESVTVVDDKLIVSTKSTPPVLHVSEDGGATFGALTNTGLEGVDPGKLTNDGEFAYLATNTRLFRLRVAAASGEQVTIVTQPQDATASVGAGATLSVVVQGDGPVTYQWYRGQIGAAIPVGSNSPTYVTDPSIDYTTTYFVSVTNGFGDPVISDGVTVTVVPPPAIVNDLKNGAYFVGTSPEFGPTFSLLTPVDTTYQWYEGPSGDTSKPIAGATTAKINASLIPAGAQVWLRATAASGTVDSAAATFIPIEQFSGVLDLISRDPNGRTWDEAANSHLSEDGQFAFFGSNDPGEGNSRHPLPYVAPEFIDETLGGQFGFGNADDISNDGRYLLFSREWVHDMNTQSSSPAFNTTGGGDFSNSQAWQISSTGRYLLFSSSDSNLIANDNNGRIDLFLHDRSNGDVVGLTRFPDGSGNQSINATAGGAEIDANEQSVFFSHFATDPLIPAENANLYVYDIGTSSLSVPSPLQGKGPYATFRDASSNGRFILFGWNPALQALRPGEPIDSGAPRHWLYVYDRQDDELSFVDTPFGSEYMTDLTVSNDGRTVSFIHAPSLKPYVSSCATAGGPWATKLLISPPMPSGNTADLQMSDDGSSFIFVTLLWSLQTPQYSTGSGGELNEANLMYLSGFASGGPSFSDWAATELASFPANLRGEDDDADGDGVPNVIAWLSGRTAASQPGPALLTQRAINGDVTVTFRQRADTARRLIPQFSSTLQAGDWQDISANEVSRVEVEPGVWEITVSAPPSSPSDPKFFRLASSS</sequence>
<gene>
    <name evidence="3" type="ORF">JIN81_07380</name>
</gene>
<feature type="region of interest" description="Disordered" evidence="1">
    <location>
        <begin position="1411"/>
        <end position="1430"/>
    </location>
</feature>
<keyword evidence="4" id="KW-1185">Reference proteome</keyword>
<dbReference type="InterPro" id="IPR036179">
    <property type="entry name" value="Ig-like_dom_sf"/>
</dbReference>
<dbReference type="SUPFAM" id="SSF82171">
    <property type="entry name" value="DPP6 N-terminal domain-like"/>
    <property type="match status" value="1"/>
</dbReference>
<organism evidence="3 4">
    <name type="scientific">Haloferula rosea</name>
    <dbReference type="NCBI Taxonomy" id="490093"/>
    <lineage>
        <taxon>Bacteria</taxon>
        <taxon>Pseudomonadati</taxon>
        <taxon>Verrucomicrobiota</taxon>
        <taxon>Verrucomicrobiia</taxon>
        <taxon>Verrucomicrobiales</taxon>
        <taxon>Verrucomicrobiaceae</taxon>
        <taxon>Haloferula</taxon>
    </lineage>
</organism>
<feature type="signal peptide" evidence="2">
    <location>
        <begin position="1"/>
        <end position="21"/>
    </location>
</feature>
<feature type="chain" id="PRO_5037619670" description="Ig-like domain-containing protein" evidence="2">
    <location>
        <begin position="22"/>
        <end position="1430"/>
    </location>
</feature>
<dbReference type="InterPro" id="IPR013783">
    <property type="entry name" value="Ig-like_fold"/>
</dbReference>
<evidence type="ECO:0008006" key="5">
    <source>
        <dbReference type="Google" id="ProtNLM"/>
    </source>
</evidence>
<dbReference type="CDD" id="cd15482">
    <property type="entry name" value="Sialidase_non-viral"/>
    <property type="match status" value="2"/>
</dbReference>
<evidence type="ECO:0000256" key="2">
    <source>
        <dbReference type="SAM" id="SignalP"/>
    </source>
</evidence>
<dbReference type="EMBL" id="JAENII010000004">
    <property type="protein sequence ID" value="MBK1826835.1"/>
    <property type="molecule type" value="Genomic_DNA"/>
</dbReference>
<evidence type="ECO:0000313" key="3">
    <source>
        <dbReference type="EMBL" id="MBK1826835.1"/>
    </source>
</evidence>